<dbReference type="RefSeq" id="WP_066730008.1">
    <property type="nucleotide sequence ID" value="NZ_CAMPUK010000018.1"/>
</dbReference>
<keyword evidence="2 6" id="KW-0540">Nuclease</keyword>
<dbReference type="Proteomes" id="UP001225134">
    <property type="component" value="Unassembled WGS sequence"/>
</dbReference>
<evidence type="ECO:0000256" key="7">
    <source>
        <dbReference type="NCBIfam" id="TIGR00188"/>
    </source>
</evidence>
<reference evidence="8 9" key="1">
    <citation type="submission" date="2023-06" db="EMBL/GenBank/DDBJ databases">
        <title>Antibody response to the Sneathia vaginalis cytopathogenic toxin A during pregnancy.</title>
        <authorList>
            <person name="Mccoy Z.T."/>
            <person name="Serrano M.G."/>
            <person name="Spaine K."/>
            <person name="Edwards D.J."/>
            <person name="Buck G.A."/>
            <person name="Jefferson K."/>
        </authorList>
    </citation>
    <scope>NUCLEOTIDE SEQUENCE [LARGE SCALE GENOMIC DNA]</scope>
    <source>
        <strain evidence="8 9">CCUG 42621</strain>
    </source>
</reference>
<evidence type="ECO:0000256" key="5">
    <source>
        <dbReference type="ARBA" id="ARBA00022884"/>
    </source>
</evidence>
<dbReference type="Pfam" id="PF00825">
    <property type="entry name" value="Ribonuclease_P"/>
    <property type="match status" value="1"/>
</dbReference>
<keyword evidence="9" id="KW-1185">Reference proteome</keyword>
<sequence length="121" mass="14465">METIKKSENFNIIYTKGKRIHTKYCLIFLQKSEKQLFGFVASKKVGNAVVRNRIKRLFRETIRKNINKFDKNFSFILVAKKQCKLDLEFLKFNDIEKDILYGLKKNEKNFNKNNKNIPKNN</sequence>
<comment type="caution">
    <text evidence="8">The sequence shown here is derived from an EMBL/GenBank/DDBJ whole genome shotgun (WGS) entry which is preliminary data.</text>
</comment>
<gene>
    <name evidence="6 8" type="primary">rnpA</name>
    <name evidence="8" type="ORF">QQA45_06430</name>
</gene>
<dbReference type="SUPFAM" id="SSF54211">
    <property type="entry name" value="Ribosomal protein S5 domain 2-like"/>
    <property type="match status" value="1"/>
</dbReference>
<dbReference type="HAMAP" id="MF_00227">
    <property type="entry name" value="RNase_P"/>
    <property type="match status" value="1"/>
</dbReference>
<evidence type="ECO:0000256" key="6">
    <source>
        <dbReference type="HAMAP-Rule" id="MF_00227"/>
    </source>
</evidence>
<dbReference type="EC" id="3.1.26.5" evidence="6 7"/>
<keyword evidence="1 6" id="KW-0819">tRNA processing</keyword>
<organism evidence="8 9">
    <name type="scientific">Sneathia sanguinegens</name>
    <dbReference type="NCBI Taxonomy" id="40543"/>
    <lineage>
        <taxon>Bacteria</taxon>
        <taxon>Fusobacteriati</taxon>
        <taxon>Fusobacteriota</taxon>
        <taxon>Fusobacteriia</taxon>
        <taxon>Fusobacteriales</taxon>
        <taxon>Leptotrichiaceae</taxon>
        <taxon>Sneathia</taxon>
    </lineage>
</organism>
<proteinExistence type="inferred from homology"/>
<dbReference type="InterPro" id="IPR020568">
    <property type="entry name" value="Ribosomal_Su5_D2-typ_SF"/>
</dbReference>
<protein>
    <recommendedName>
        <fullName evidence="6 7">Ribonuclease P protein component</fullName>
        <shortName evidence="6">RNase P protein</shortName>
        <shortName evidence="6">RNaseP protein</shortName>
        <ecNumber evidence="6 7">3.1.26.5</ecNumber>
    </recommendedName>
    <alternativeName>
        <fullName evidence="6">Protein C5</fullName>
    </alternativeName>
</protein>
<keyword evidence="5 6" id="KW-0694">RNA-binding</keyword>
<name>A0ABT7HLX0_9FUSO</name>
<comment type="similarity">
    <text evidence="6">Belongs to the RnpA family.</text>
</comment>
<dbReference type="PANTHER" id="PTHR33992:SF1">
    <property type="entry name" value="RIBONUCLEASE P PROTEIN COMPONENT"/>
    <property type="match status" value="1"/>
</dbReference>
<dbReference type="GO" id="GO:0004526">
    <property type="term" value="F:ribonuclease P activity"/>
    <property type="evidence" value="ECO:0007669"/>
    <property type="project" value="UniProtKB-EC"/>
</dbReference>
<evidence type="ECO:0000256" key="1">
    <source>
        <dbReference type="ARBA" id="ARBA00022694"/>
    </source>
</evidence>
<dbReference type="InterPro" id="IPR000100">
    <property type="entry name" value="RNase_P"/>
</dbReference>
<keyword evidence="3 6" id="KW-0255">Endonuclease</keyword>
<dbReference type="InterPro" id="IPR014721">
    <property type="entry name" value="Ribsml_uS5_D2-typ_fold_subgr"/>
</dbReference>
<dbReference type="NCBIfam" id="TIGR00188">
    <property type="entry name" value="rnpA"/>
    <property type="match status" value="1"/>
</dbReference>
<evidence type="ECO:0000313" key="9">
    <source>
        <dbReference type="Proteomes" id="UP001225134"/>
    </source>
</evidence>
<comment type="catalytic activity">
    <reaction evidence="6">
        <text>Endonucleolytic cleavage of RNA, removing 5'-extranucleotides from tRNA precursor.</text>
        <dbReference type="EC" id="3.1.26.5"/>
    </reaction>
</comment>
<accession>A0ABT7HLX0</accession>
<dbReference type="Gene3D" id="3.30.230.10">
    <property type="match status" value="1"/>
</dbReference>
<evidence type="ECO:0000313" key="8">
    <source>
        <dbReference type="EMBL" id="MDK9581127.1"/>
    </source>
</evidence>
<evidence type="ECO:0000256" key="4">
    <source>
        <dbReference type="ARBA" id="ARBA00022801"/>
    </source>
</evidence>
<dbReference type="PANTHER" id="PTHR33992">
    <property type="entry name" value="RIBONUCLEASE P PROTEIN COMPONENT"/>
    <property type="match status" value="1"/>
</dbReference>
<keyword evidence="4 6" id="KW-0378">Hydrolase</keyword>
<evidence type="ECO:0000256" key="2">
    <source>
        <dbReference type="ARBA" id="ARBA00022722"/>
    </source>
</evidence>
<comment type="function">
    <text evidence="6">RNaseP catalyzes the removal of the 5'-leader sequence from pre-tRNA to produce the mature 5'-terminus. It can also cleave other RNA substrates such as 4.5S RNA. The protein component plays an auxiliary but essential role in vivo by binding to the 5'-leader sequence and broadening the substrate specificity of the ribozyme.</text>
</comment>
<evidence type="ECO:0000256" key="3">
    <source>
        <dbReference type="ARBA" id="ARBA00022759"/>
    </source>
</evidence>
<comment type="subunit">
    <text evidence="6">Consists of a catalytic RNA component (M1 or rnpB) and a protein subunit.</text>
</comment>
<dbReference type="EMBL" id="JASSPP010000012">
    <property type="protein sequence ID" value="MDK9581127.1"/>
    <property type="molecule type" value="Genomic_DNA"/>
</dbReference>